<keyword evidence="3 4" id="KW-0067">ATP-binding</keyword>
<dbReference type="GO" id="GO:0046872">
    <property type="term" value="F:metal ion binding"/>
    <property type="evidence" value="ECO:0007669"/>
    <property type="project" value="InterPro"/>
</dbReference>
<evidence type="ECO:0000256" key="4">
    <source>
        <dbReference type="PROSITE-ProRule" id="PRU00409"/>
    </source>
</evidence>
<dbReference type="Gene3D" id="3.30.470.20">
    <property type="entry name" value="ATP-grasp fold, B domain"/>
    <property type="match status" value="1"/>
</dbReference>
<dbReference type="GO" id="GO:0071524">
    <property type="term" value="P:pyrrolysine biosynthetic process"/>
    <property type="evidence" value="ECO:0007669"/>
    <property type="project" value="InterPro"/>
</dbReference>
<organism evidence="6 7">
    <name type="scientific">Aminipila butyrica</name>
    <dbReference type="NCBI Taxonomy" id="433296"/>
    <lineage>
        <taxon>Bacteria</taxon>
        <taxon>Bacillati</taxon>
        <taxon>Bacillota</taxon>
        <taxon>Clostridia</taxon>
        <taxon>Peptostreptococcales</taxon>
        <taxon>Anaerovoracaceae</taxon>
        <taxon>Aminipila</taxon>
    </lineage>
</organism>
<evidence type="ECO:0000313" key="7">
    <source>
        <dbReference type="Proteomes" id="UP000466848"/>
    </source>
</evidence>
<dbReference type="SUPFAM" id="SSF56059">
    <property type="entry name" value="Glutathione synthetase ATP-binding domain-like"/>
    <property type="match status" value="1"/>
</dbReference>
<dbReference type="InterPro" id="IPR023890">
    <property type="entry name" value="Pyrrolys_PylC"/>
</dbReference>
<name>A0A858BX54_9FIRM</name>
<evidence type="ECO:0000256" key="2">
    <source>
        <dbReference type="ARBA" id="ARBA00022741"/>
    </source>
</evidence>
<keyword evidence="1 6" id="KW-0436">Ligase</keyword>
<protein>
    <submittedName>
        <fullName evidence="6">3-methylornithine--L-lysine ligase PylC</fullName>
    </submittedName>
</protein>
<dbReference type="InterPro" id="IPR003806">
    <property type="entry name" value="ATP-grasp_PylC-type"/>
</dbReference>
<reference evidence="6 7" key="1">
    <citation type="submission" date="2020-02" db="EMBL/GenBank/DDBJ databases">
        <authorList>
            <person name="Kim Y.B."/>
            <person name="Roh S.W."/>
        </authorList>
    </citation>
    <scope>NUCLEOTIDE SEQUENCE [LARGE SCALE GENOMIC DNA]</scope>
    <source>
        <strain evidence="6 7">DSM 103574</strain>
    </source>
</reference>
<dbReference type="GO" id="GO:0005524">
    <property type="term" value="F:ATP binding"/>
    <property type="evidence" value="ECO:0007669"/>
    <property type="project" value="UniProtKB-UniRule"/>
</dbReference>
<evidence type="ECO:0000259" key="5">
    <source>
        <dbReference type="PROSITE" id="PS50975"/>
    </source>
</evidence>
<keyword evidence="2 4" id="KW-0547">Nucleotide-binding</keyword>
<feature type="domain" description="ATP-grasp" evidence="5">
    <location>
        <begin position="80"/>
        <end position="281"/>
    </location>
</feature>
<evidence type="ECO:0000256" key="3">
    <source>
        <dbReference type="ARBA" id="ARBA00022840"/>
    </source>
</evidence>
<dbReference type="GO" id="GO:0016874">
    <property type="term" value="F:ligase activity"/>
    <property type="evidence" value="ECO:0007669"/>
    <property type="project" value="UniProtKB-KW"/>
</dbReference>
<dbReference type="PROSITE" id="PS50975">
    <property type="entry name" value="ATP_GRASP"/>
    <property type="match status" value="1"/>
</dbReference>
<dbReference type="EMBL" id="CP048649">
    <property type="protein sequence ID" value="QIB69992.1"/>
    <property type="molecule type" value="Genomic_DNA"/>
</dbReference>
<gene>
    <name evidence="6" type="primary">pylC</name>
    <name evidence="6" type="ORF">Ami103574_12090</name>
</gene>
<dbReference type="NCBIfam" id="TIGR03909">
    <property type="entry name" value="pyrrolys_PylC"/>
    <property type="match status" value="1"/>
</dbReference>
<evidence type="ECO:0000256" key="1">
    <source>
        <dbReference type="ARBA" id="ARBA00022598"/>
    </source>
</evidence>
<dbReference type="InterPro" id="IPR016185">
    <property type="entry name" value="PreATP-grasp_dom_sf"/>
</dbReference>
<proteinExistence type="predicted"/>
<dbReference type="Gene3D" id="3.40.50.720">
    <property type="entry name" value="NAD(P)-binding Rossmann-like Domain"/>
    <property type="match status" value="1"/>
</dbReference>
<dbReference type="AlphaFoldDB" id="A0A858BX54"/>
<dbReference type="GO" id="GO:0005829">
    <property type="term" value="C:cytosol"/>
    <property type="evidence" value="ECO:0007669"/>
    <property type="project" value="TreeGrafter"/>
</dbReference>
<dbReference type="SUPFAM" id="SSF52440">
    <property type="entry name" value="PreATP-grasp domain"/>
    <property type="match status" value="1"/>
</dbReference>
<dbReference type="Pfam" id="PF02655">
    <property type="entry name" value="ATP-grasp_3"/>
    <property type="match status" value="1"/>
</dbReference>
<dbReference type="KEGG" id="abut:Ami103574_12090"/>
<dbReference type="Proteomes" id="UP000466848">
    <property type="component" value="Chromosome"/>
</dbReference>
<accession>A0A858BX54</accession>
<dbReference type="PANTHER" id="PTHR43055">
    <property type="entry name" value="FORMATE-DEPENDENT PHOSPHORIBOSYLGLYCINAMIDE FORMYLTRANSFERASE"/>
    <property type="match status" value="1"/>
</dbReference>
<dbReference type="RefSeq" id="WP_163067232.1">
    <property type="nucleotide sequence ID" value="NZ_CP048649.1"/>
</dbReference>
<keyword evidence="7" id="KW-1185">Reference proteome</keyword>
<evidence type="ECO:0000313" key="6">
    <source>
        <dbReference type="EMBL" id="QIB69992.1"/>
    </source>
</evidence>
<sequence>MKIAIIGGKLQGTEAVYLAREAGMESILIDRNPQAPAAGICDRFVCGDVVAREPQVMAAMKEADLVLPTNENWQLLQAIREIGEEEGLTVAFDFNAYAVTASKLQSDRLFRHNHIPSPLYYPQGKAPYIAKPSGESGSVGVTFLETDLQVEDFLANQSDSDQWIVQEYLEGPSYSLEVIGSEQHYRTYTVTQIHMDKVYDCCKVTAPCPQLTGEELERFAKIACSLAELIELRGIMDVEVIHQGGLLKVLEIDARLPSQTPIAVYHASGVNLLAELADIALWGRFQRKQENEGRWCAYEHYKLEEGRIIQEGEHMMSQARPLARSEGLFGSDVALSDYFPGCGEFKGIFVNWGEDEDGLEQKRQKLKADLKGQLL</sequence>
<dbReference type="InterPro" id="IPR011761">
    <property type="entry name" value="ATP-grasp"/>
</dbReference>
<dbReference type="PANTHER" id="PTHR43055:SF1">
    <property type="entry name" value="FORMATE-DEPENDENT PHOSPHORIBOSYLGLYCINAMIDE FORMYLTRANSFERASE"/>
    <property type="match status" value="1"/>
</dbReference>